<keyword evidence="2" id="KW-1185">Reference proteome</keyword>
<protein>
    <submittedName>
        <fullName evidence="1">Uncharacterized protein</fullName>
    </submittedName>
</protein>
<reference evidence="1" key="2">
    <citation type="submission" date="2025-09" db="UniProtKB">
        <authorList>
            <consortium name="Ensembl"/>
        </authorList>
    </citation>
    <scope>IDENTIFICATION</scope>
</reference>
<evidence type="ECO:0000313" key="2">
    <source>
        <dbReference type="Proteomes" id="UP000694422"/>
    </source>
</evidence>
<proteinExistence type="predicted"/>
<dbReference type="Proteomes" id="UP000694422">
    <property type="component" value="Unplaced"/>
</dbReference>
<accession>A0A8C9QQW5</accession>
<name>A0A8C9QQW5_SPEDA</name>
<organism evidence="1 2">
    <name type="scientific">Spermophilus dauricus</name>
    <name type="common">Daurian ground squirrel</name>
    <dbReference type="NCBI Taxonomy" id="99837"/>
    <lineage>
        <taxon>Eukaryota</taxon>
        <taxon>Metazoa</taxon>
        <taxon>Chordata</taxon>
        <taxon>Craniata</taxon>
        <taxon>Vertebrata</taxon>
        <taxon>Euteleostomi</taxon>
        <taxon>Mammalia</taxon>
        <taxon>Eutheria</taxon>
        <taxon>Euarchontoglires</taxon>
        <taxon>Glires</taxon>
        <taxon>Rodentia</taxon>
        <taxon>Sciuromorpha</taxon>
        <taxon>Sciuridae</taxon>
        <taxon>Xerinae</taxon>
        <taxon>Marmotini</taxon>
        <taxon>Spermophilus</taxon>
    </lineage>
</organism>
<dbReference type="Ensembl" id="ENSSDAT00000028439.1">
    <property type="protein sequence ID" value="ENSSDAP00000024871.1"/>
    <property type="gene ID" value="ENSSDAG00000022623.1"/>
</dbReference>
<reference evidence="1" key="1">
    <citation type="submission" date="2025-08" db="UniProtKB">
        <authorList>
            <consortium name="Ensembl"/>
        </authorList>
    </citation>
    <scope>IDENTIFICATION</scope>
</reference>
<dbReference type="AlphaFoldDB" id="A0A8C9QQW5"/>
<evidence type="ECO:0000313" key="1">
    <source>
        <dbReference type="Ensembl" id="ENSSDAP00000024871.1"/>
    </source>
</evidence>
<sequence length="74" mass="8428">WCKLKADSIPSTYRKVVASQAPKKVLGPSISATNCTWLSSRKYVLCNLITQMMKNNRTYPSLNNVSCLLWYSRV</sequence>